<accession>A0ABY0B1W3</accession>
<dbReference type="EMBL" id="RJJU01000018">
    <property type="protein sequence ID" value="RUM08503.1"/>
    <property type="molecule type" value="Genomic_DNA"/>
</dbReference>
<feature type="transmembrane region" description="Helical" evidence="1">
    <location>
        <begin position="232"/>
        <end position="253"/>
    </location>
</feature>
<evidence type="ECO:0000313" key="4">
    <source>
        <dbReference type="Proteomes" id="UP000272004"/>
    </source>
</evidence>
<proteinExistence type="predicted"/>
<reference evidence="3 4" key="1">
    <citation type="submission" date="2018-11" db="EMBL/GenBank/DDBJ databases">
        <authorList>
            <person name="Huo Y."/>
        </authorList>
    </citation>
    <scope>NUCLEOTIDE SEQUENCE [LARGE SCALE GENOMIC DNA]</scope>
    <source>
        <strain evidence="3 4">CCBAU 33202</strain>
    </source>
</reference>
<keyword evidence="3" id="KW-0808">Transferase</keyword>
<dbReference type="PANTHER" id="PTHR23028:SF53">
    <property type="entry name" value="ACYL_TRANSF_3 DOMAIN-CONTAINING PROTEIN"/>
    <property type="match status" value="1"/>
</dbReference>
<feature type="transmembrane region" description="Helical" evidence="1">
    <location>
        <begin position="150"/>
        <end position="171"/>
    </location>
</feature>
<name>A0ABY0B1W3_9HYPH</name>
<gene>
    <name evidence="3" type="ORF">EFB14_27530</name>
</gene>
<protein>
    <submittedName>
        <fullName evidence="3">Acyltransferase</fullName>
    </submittedName>
</protein>
<sequence length="341" mass="37876">MREPQLDGLRAIALLSVFYSHFWEESSELGHIGVRFFFVLSGFLITRILLEARERDDHVAAVIVFFARRAARIWPPYFLLLGFCWLAAGVLQLRMMHASLPWHALFLSNVWYATHGPEPWALQHLWTLAVEEQFYVVWPFVVMALPSRHFLKLCAALIACTILYRVCAFALGKVVVANALPFDSIDALAAGALLSFLSARGWTAPRWLTWLSIPIGLAGVVVQTGLRPGDLMEWVVFEAALLLPLTMIVALASKGQLLAILANRLISGLGRISYGAYLYHLPIWAVFLSLGARLGILDVSRGPLTMLVVGASSVLAAFVSWVVVERPVMAWSKRLTSRVPA</sequence>
<feature type="transmembrane region" description="Helical" evidence="1">
    <location>
        <begin position="304"/>
        <end position="324"/>
    </location>
</feature>
<dbReference type="Proteomes" id="UP000272004">
    <property type="component" value="Unassembled WGS sequence"/>
</dbReference>
<dbReference type="InterPro" id="IPR002656">
    <property type="entry name" value="Acyl_transf_3_dom"/>
</dbReference>
<feature type="transmembrane region" description="Helical" evidence="1">
    <location>
        <begin position="208"/>
        <end position="226"/>
    </location>
</feature>
<keyword evidence="1" id="KW-0812">Transmembrane</keyword>
<dbReference type="Pfam" id="PF01757">
    <property type="entry name" value="Acyl_transf_3"/>
    <property type="match status" value="1"/>
</dbReference>
<keyword evidence="1" id="KW-0472">Membrane</keyword>
<dbReference type="PANTHER" id="PTHR23028">
    <property type="entry name" value="ACETYLTRANSFERASE"/>
    <property type="match status" value="1"/>
</dbReference>
<evidence type="ECO:0000313" key="3">
    <source>
        <dbReference type="EMBL" id="RUM08503.1"/>
    </source>
</evidence>
<keyword evidence="3" id="KW-0012">Acyltransferase</keyword>
<evidence type="ECO:0000256" key="1">
    <source>
        <dbReference type="SAM" id="Phobius"/>
    </source>
</evidence>
<dbReference type="InterPro" id="IPR050879">
    <property type="entry name" value="Acyltransferase_3"/>
</dbReference>
<feature type="transmembrane region" description="Helical" evidence="1">
    <location>
        <begin position="29"/>
        <end position="50"/>
    </location>
</feature>
<keyword evidence="1" id="KW-1133">Transmembrane helix</keyword>
<dbReference type="GO" id="GO:0016746">
    <property type="term" value="F:acyltransferase activity"/>
    <property type="evidence" value="ECO:0007669"/>
    <property type="project" value="UniProtKB-KW"/>
</dbReference>
<feature type="transmembrane region" description="Helical" evidence="1">
    <location>
        <begin position="274"/>
        <end position="292"/>
    </location>
</feature>
<feature type="transmembrane region" description="Helical" evidence="1">
    <location>
        <begin position="77"/>
        <end position="100"/>
    </location>
</feature>
<feature type="domain" description="Acyltransferase 3" evidence="2">
    <location>
        <begin position="5"/>
        <end position="320"/>
    </location>
</feature>
<organism evidence="3 4">
    <name type="scientific">Rhizobium fabae</name>
    <dbReference type="NCBI Taxonomy" id="573179"/>
    <lineage>
        <taxon>Bacteria</taxon>
        <taxon>Pseudomonadati</taxon>
        <taxon>Pseudomonadota</taxon>
        <taxon>Alphaproteobacteria</taxon>
        <taxon>Hyphomicrobiales</taxon>
        <taxon>Rhizobiaceae</taxon>
        <taxon>Rhizobium/Agrobacterium group</taxon>
        <taxon>Rhizobium</taxon>
    </lineage>
</organism>
<keyword evidence="4" id="KW-1185">Reference proteome</keyword>
<evidence type="ECO:0000259" key="2">
    <source>
        <dbReference type="Pfam" id="PF01757"/>
    </source>
</evidence>
<comment type="caution">
    <text evidence="3">The sequence shown here is derived from an EMBL/GenBank/DDBJ whole genome shotgun (WGS) entry which is preliminary data.</text>
</comment>